<protein>
    <submittedName>
        <fullName evidence="3">Uncharacterized protein</fullName>
    </submittedName>
</protein>
<feature type="compositionally biased region" description="Polar residues" evidence="2">
    <location>
        <begin position="1569"/>
        <end position="1582"/>
    </location>
</feature>
<feature type="coiled-coil region" evidence="1">
    <location>
        <begin position="1930"/>
        <end position="1964"/>
    </location>
</feature>
<feature type="region of interest" description="Disordered" evidence="2">
    <location>
        <begin position="841"/>
        <end position="860"/>
    </location>
</feature>
<feature type="compositionally biased region" description="Basic and acidic residues" evidence="2">
    <location>
        <begin position="542"/>
        <end position="579"/>
    </location>
</feature>
<evidence type="ECO:0000256" key="1">
    <source>
        <dbReference type="SAM" id="Coils"/>
    </source>
</evidence>
<evidence type="ECO:0000313" key="3">
    <source>
        <dbReference type="EMBL" id="CAH0393294.1"/>
    </source>
</evidence>
<sequence length="2290" mass="261127">MEYRSIFSPIPKSPQTVANSPVLAKFSVPVIPLLNDDFRNDPEVTFNVMHSHNYVNECPDDLRCIQNVSSSTYLRDSKDRPNKENCISLNKIESLPGLTIEERVIDSANDNKSAISKVHSNRSKSIYYKLAKQYSNVYSETFDFDRYVDFLQLYMDSSIKKNEAEIEKINDELESLTENEREEKQELKKEKSIFKKFNNYYKSFLSSEKEQYIPKTVLEIERENENVPKCKPIYKKALTDFVESWKSENVVDDTAKLNLGKCQSMLNNFCTGDHNGNDNDRNIPGQNINAITFGAPSYIPTPIQPTGAASEAVSSSSYTGATHIDLNFVNFNHLFDGNNSHVTNLLPATIPLMPTMLSHSPICNRDEVSYAEILSPSTYLAVQGCNQNTVDLTQLIPDSYLISYSVPKTSYPVENAQLNSKAQTEVLSSDTIKNANADGQDAIPKMTNDNKQSIGHSKEEKKANSHEKTTEGKNVREKSRSSGRACTSMIDKKRHSEESIAKDHKRAKRDEKSDPRKIDQKIITEKFKNADSGSTSKTDKKRHSEESIIHPEDHKRAKRDEKTGKGKKDQKIVTEKSKNADSGSTSKSDKKRHSEESVVHAQDHKRAKRDEKKDERKKDQKIVTEKPKNADSGTTSKSVKKRHSEESVLHDVDHKTTKRDYKADQRKEDQKIVTDKSKNADSGSTSKSDQKRHSKESTVHAKDLKKAKRDEKTLDNKKTEKLVIQELHKERSSSSFRSGDKAHSKQSLEHGDQNKSNYIERTTENIGAQKLIIQQVSKSGGYSTCRSESPSKNDKNDEKTIRNDRKDKTTTKSDRKDGTTTKIIKEDGGTSSYIKVDANNSRMKTTYHEGEDESDDEGDEENLLKQFKKQIKRSASFNAMPLAETMEYLKKNRNPMMSNRCIAEALRGRIVPALDKAFLKRFKIEEHQRNSSTYERSLLRELKAPKRSSFQQSRNHQNQPASLKVVFSNFPDNCDLNATVYPEHVGEENITISSVISKVLSEMNHPFEGSFKVQSSHFGNVLRQHSVAFATKDHVTPHHFFRKETNHTSDPCLFQICYGCIPKAYETELVHLFNISIKESIKRKEKNIRFIEGEIETTFVSLWLVTTQDLCDWDEQKRRTKQKCILAYLFYRMKNICQNMNGVELKVKNPSENKYTECLTKFQEICDNIGRLANFQLDRQTFTLSKAVMVYIKLNFQTIYDVLSSMKSHYESIGDVTKQKQTQTDILTWFRFFRETKTYHYLSPNTSEAVYVVQRQIVDQIEDNYTKTGTVVNISGQSDIPKGKQLKNFTYLSSVSVKTLFSEYIKKSKSVQRKLLHSLNSFLILVFEDLISFLSRNFYMYLPFKLKMTHLETFINYHMQKLKITHFTSQSLNASVSDTKAAKILRQKLVQKLKIAFGNQRVRPESIVVQNFDVGIMEQFLKYFIALVSYATSLIRPCDVDVNNDEVEQIVRQTDRSAYARYPVDEKGKNDELWGNFIIGNLESFIEQRMNTMDSLNFHSTDQFVHDSDDSDFEYESEVERMECSEDSLDSFESDQSDEEECEWNDKEEIDNVDHVVLDESADRKKQPSPYTFVSDTENDSSCDMPMQRGKKSKICYNIKPRQRTSNRSRIKNRNATKNEEVSNVRTIVEVPNRTKIITPMSEGAKRKANFKMERRRKCKLCNVKLSKEVLLLEEKLAVCACLDCFAQLNNLLRDKGGDVNSVLSFIAERIKAKARAPVAFTDDGKLLLETDIKYMAHTSRKNYNLYSEAKRNSNTDSSPTNSHDKQFHQTPNEVDTENIQILREKAPTDETNATVDVSASELMMPNVTSIPSFDEVEMAIASIIPTGNEYNSGLVAESMEFMDPTFTLDRPNKENCISLNKIESLPGLTIEEQVIDSANDNKSAISKVHSSRSKSNYYKLAKQCSNVYSDTFDFDRYVDFLQLYMDNSIKKNKAEIEKINDELESLTENEREEKQELEKEKSIFEKFNDYYKSFLSLEKEQYIPKTVLEIERENENVPKCKPIYKKALTDFVESWKSENVVDDTAKLNLGKCQSMLNKFCTGDHNGNDNDRNIPGQNINAITFGAPSYVPTPIQPTGATSEAVSSSSYTGEISSPSTYLAVHGCNQNTVDLTQLIPDSYLISYSVPKSSYPVENAQLNGKAQTEVLSSATIKNANGDGQDAIPKMTNDNKQSIGHSKEEKKANSHEKTTDGKNVTEKSRSSGKDKTTTKSDKIEGTTTKNDKEDGGTSSYIKGDANNSRMKTTDHEGEDESDDEGDEENLLKQFKKQIKRSTSFNAMPLAETVEYLKKN</sequence>
<feature type="compositionally biased region" description="Basic and acidic residues" evidence="2">
    <location>
        <begin position="643"/>
        <end position="679"/>
    </location>
</feature>
<organism evidence="3 4">
    <name type="scientific">Bemisia tabaci</name>
    <name type="common">Sweetpotato whitefly</name>
    <name type="synonym">Aleurodes tabaci</name>
    <dbReference type="NCBI Taxonomy" id="7038"/>
    <lineage>
        <taxon>Eukaryota</taxon>
        <taxon>Metazoa</taxon>
        <taxon>Ecdysozoa</taxon>
        <taxon>Arthropoda</taxon>
        <taxon>Hexapoda</taxon>
        <taxon>Insecta</taxon>
        <taxon>Pterygota</taxon>
        <taxon>Neoptera</taxon>
        <taxon>Paraneoptera</taxon>
        <taxon>Hemiptera</taxon>
        <taxon>Sternorrhyncha</taxon>
        <taxon>Aleyrodoidea</taxon>
        <taxon>Aleyrodidae</taxon>
        <taxon>Aleyrodinae</taxon>
        <taxon>Bemisia</taxon>
    </lineage>
</organism>
<feature type="compositionally biased region" description="Basic and acidic residues" evidence="2">
    <location>
        <begin position="490"/>
        <end position="529"/>
    </location>
</feature>
<name>A0A9P0F5V6_BEMTA</name>
<feature type="region of interest" description="Disordered" evidence="2">
    <location>
        <begin position="1525"/>
        <end position="1589"/>
    </location>
</feature>
<feature type="compositionally biased region" description="Basic and acidic residues" evidence="2">
    <location>
        <begin position="2176"/>
        <end position="2226"/>
    </location>
</feature>
<feature type="compositionally biased region" description="Acidic residues" evidence="2">
    <location>
        <begin position="2247"/>
        <end position="2259"/>
    </location>
</feature>
<feature type="coiled-coil region" evidence="1">
    <location>
        <begin position="159"/>
        <end position="193"/>
    </location>
</feature>
<feature type="region of interest" description="Disordered" evidence="2">
    <location>
        <begin position="435"/>
        <end position="825"/>
    </location>
</feature>
<feature type="compositionally biased region" description="Polar residues" evidence="2">
    <location>
        <begin position="2227"/>
        <end position="2241"/>
    </location>
</feature>
<feature type="compositionally biased region" description="Acidic residues" evidence="2">
    <location>
        <begin position="850"/>
        <end position="860"/>
    </location>
</feature>
<evidence type="ECO:0000313" key="4">
    <source>
        <dbReference type="Proteomes" id="UP001152759"/>
    </source>
</evidence>
<feature type="region of interest" description="Disordered" evidence="2">
    <location>
        <begin position="2155"/>
        <end position="2261"/>
    </location>
</feature>
<feature type="compositionally biased region" description="Basic and acidic residues" evidence="2">
    <location>
        <begin position="456"/>
        <end position="480"/>
    </location>
</feature>
<reference evidence="3" key="1">
    <citation type="submission" date="2021-12" db="EMBL/GenBank/DDBJ databases">
        <authorList>
            <person name="King R."/>
        </authorList>
    </citation>
    <scope>NUCLEOTIDE SEQUENCE</scope>
</reference>
<dbReference type="EMBL" id="OU963868">
    <property type="protein sequence ID" value="CAH0393294.1"/>
    <property type="molecule type" value="Genomic_DNA"/>
</dbReference>
<feature type="compositionally biased region" description="Basic and acidic residues" evidence="2">
    <location>
        <begin position="789"/>
        <end position="825"/>
    </location>
</feature>
<accession>A0A9P0F5V6</accession>
<proteinExistence type="predicted"/>
<evidence type="ECO:0000256" key="2">
    <source>
        <dbReference type="SAM" id="MobiDB-lite"/>
    </source>
</evidence>
<feature type="compositionally biased region" description="Polar residues" evidence="2">
    <location>
        <begin position="754"/>
        <end position="788"/>
    </location>
</feature>
<keyword evidence="1" id="KW-0175">Coiled coil</keyword>
<feature type="compositionally biased region" description="Basic and acidic residues" evidence="2">
    <location>
        <begin position="592"/>
        <end position="629"/>
    </location>
</feature>
<feature type="compositionally biased region" description="Acidic residues" evidence="2">
    <location>
        <begin position="1525"/>
        <end position="1543"/>
    </location>
</feature>
<dbReference type="Proteomes" id="UP001152759">
    <property type="component" value="Chromosome 7"/>
</dbReference>
<keyword evidence="4" id="KW-1185">Reference proteome</keyword>
<feature type="region of interest" description="Disordered" evidence="2">
    <location>
        <begin position="1751"/>
        <end position="1775"/>
    </location>
</feature>
<feature type="compositionally biased region" description="Basic and acidic residues" evidence="2">
    <location>
        <begin position="1544"/>
        <end position="1566"/>
    </location>
</feature>
<gene>
    <name evidence="3" type="ORF">BEMITA_LOCUS11716</name>
</gene>
<feature type="compositionally biased region" description="Basic and acidic residues" evidence="2">
    <location>
        <begin position="688"/>
        <end position="753"/>
    </location>
</feature>